<dbReference type="STRING" id="236814.IX39_17785"/>
<evidence type="ECO:0000313" key="2">
    <source>
        <dbReference type="Proteomes" id="UP000028713"/>
    </source>
</evidence>
<proteinExistence type="predicted"/>
<reference evidence="1 2" key="1">
    <citation type="submission" date="2014-07" db="EMBL/GenBank/DDBJ databases">
        <title>Genome of Chryseobacterium formosense LMG 24722.</title>
        <authorList>
            <person name="Pipes S.E."/>
            <person name="Stropko S.J."/>
            <person name="Newman J.D."/>
        </authorList>
    </citation>
    <scope>NUCLEOTIDE SEQUENCE [LARGE SCALE GENOMIC DNA]</scope>
    <source>
        <strain evidence="1 2">LMG 24722</strain>
    </source>
</reference>
<comment type="caution">
    <text evidence="1">The sequence shown here is derived from an EMBL/GenBank/DDBJ whole genome shotgun (WGS) entry which is preliminary data.</text>
</comment>
<dbReference type="EMBL" id="JPRP01000003">
    <property type="protein sequence ID" value="KFE98239.1"/>
    <property type="molecule type" value="Genomic_DNA"/>
</dbReference>
<gene>
    <name evidence="1" type="ORF">IX39_17785</name>
</gene>
<dbReference type="AlphaFoldDB" id="A0A085Z1C6"/>
<accession>A0A085Z1C6</accession>
<sequence>MFKIQLFKYSNYLRFSTLKTFKLFYIPTFLRAGNLLSLLAFPGFLAAAKPPPKIPERAQTCRSIRAKK</sequence>
<keyword evidence="2" id="KW-1185">Reference proteome</keyword>
<dbReference type="Proteomes" id="UP000028713">
    <property type="component" value="Unassembled WGS sequence"/>
</dbReference>
<organism evidence="1 2">
    <name type="scientific">Chryseobacterium formosense</name>
    <dbReference type="NCBI Taxonomy" id="236814"/>
    <lineage>
        <taxon>Bacteria</taxon>
        <taxon>Pseudomonadati</taxon>
        <taxon>Bacteroidota</taxon>
        <taxon>Flavobacteriia</taxon>
        <taxon>Flavobacteriales</taxon>
        <taxon>Weeksellaceae</taxon>
        <taxon>Chryseobacterium group</taxon>
        <taxon>Chryseobacterium</taxon>
    </lineage>
</organism>
<protein>
    <submittedName>
        <fullName evidence="1">Uncharacterized protein</fullName>
    </submittedName>
</protein>
<evidence type="ECO:0000313" key="1">
    <source>
        <dbReference type="EMBL" id="KFE98239.1"/>
    </source>
</evidence>
<name>A0A085Z1C6_9FLAO</name>